<evidence type="ECO:0000313" key="4">
    <source>
        <dbReference type="Proteomes" id="UP001171916"/>
    </source>
</evidence>
<name>A0ABT7YFK9_9BACT</name>
<dbReference type="Gene3D" id="2.60.40.1970">
    <property type="entry name" value="YEATS domain"/>
    <property type="match status" value="1"/>
</dbReference>
<comment type="caution">
    <text evidence="3">The sequence shown here is derived from an EMBL/GenBank/DDBJ whole genome shotgun (WGS) entry which is preliminary data.</text>
</comment>
<evidence type="ECO:0000256" key="1">
    <source>
        <dbReference type="SAM" id="Phobius"/>
    </source>
</evidence>
<dbReference type="RefSeq" id="WP_290001442.1">
    <property type="nucleotide sequence ID" value="NZ_JAUEPH010000006.1"/>
</dbReference>
<proteinExistence type="predicted"/>
<sequence length="210" mass="24701">MDKSKTLLIYFISSILTLAILLLFQLKFPALLELETRWIVLAITPIIIGIILTKKVKKIGAFGFDVEVFPSQRKMTGDEEDKIELIVNLKEKKIPADYFFINHTSFLRPEIQEEFQKATKVNRPHYDIRVIINSYYRGALEQVKYVQYYLHKNYPEPIRIRSNLSNKFCLKEIANGEFVLTAKVYLKEIEKPIILERYITLWESGPRINE</sequence>
<reference evidence="3" key="1">
    <citation type="submission" date="2023-06" db="EMBL/GenBank/DDBJ databases">
        <title>Robiginitalea aurantiacus sp. nov. and Algoriphagus sediminis sp. nov., isolated from coastal sediment.</title>
        <authorList>
            <person name="Zhou Z.Y."/>
            <person name="An J."/>
            <person name="Jia Y.W."/>
            <person name="Du Z.J."/>
        </authorList>
    </citation>
    <scope>NUCLEOTIDE SEQUENCE</scope>
    <source>
        <strain evidence="3">C2-7</strain>
    </source>
</reference>
<feature type="transmembrane region" description="Helical" evidence="1">
    <location>
        <begin position="7"/>
        <end position="24"/>
    </location>
</feature>
<dbReference type="InterPro" id="IPR055129">
    <property type="entry name" value="YEATS_dom"/>
</dbReference>
<accession>A0ABT7YFK9</accession>
<keyword evidence="1" id="KW-1133">Transmembrane helix</keyword>
<evidence type="ECO:0000313" key="3">
    <source>
        <dbReference type="EMBL" id="MDN3205273.1"/>
    </source>
</evidence>
<dbReference type="PROSITE" id="PS51037">
    <property type="entry name" value="YEATS"/>
    <property type="match status" value="1"/>
</dbReference>
<feature type="domain" description="YEATS" evidence="2">
    <location>
        <begin position="88"/>
        <end position="210"/>
    </location>
</feature>
<keyword evidence="1" id="KW-0812">Transmembrane</keyword>
<protein>
    <recommendedName>
        <fullName evidence="2">YEATS domain-containing protein</fullName>
    </recommendedName>
</protein>
<dbReference type="Pfam" id="PF20305">
    <property type="entry name" value="pYEATS"/>
    <property type="match status" value="1"/>
</dbReference>
<keyword evidence="1" id="KW-0472">Membrane</keyword>
<keyword evidence="4" id="KW-1185">Reference proteome</keyword>
<gene>
    <name evidence="3" type="ORF">QVH07_14010</name>
</gene>
<dbReference type="InterPro" id="IPR038704">
    <property type="entry name" value="YEAST_sf"/>
</dbReference>
<feature type="transmembrane region" description="Helical" evidence="1">
    <location>
        <begin position="36"/>
        <end position="53"/>
    </location>
</feature>
<dbReference type="Proteomes" id="UP001171916">
    <property type="component" value="Unassembled WGS sequence"/>
</dbReference>
<dbReference type="InterPro" id="IPR046888">
    <property type="entry name" value="pYEATS"/>
</dbReference>
<dbReference type="EMBL" id="JAUEPH010000006">
    <property type="protein sequence ID" value="MDN3205273.1"/>
    <property type="molecule type" value="Genomic_DNA"/>
</dbReference>
<organism evidence="3 4">
    <name type="scientific">Algoriphagus sediminis</name>
    <dbReference type="NCBI Taxonomy" id="3057113"/>
    <lineage>
        <taxon>Bacteria</taxon>
        <taxon>Pseudomonadati</taxon>
        <taxon>Bacteroidota</taxon>
        <taxon>Cytophagia</taxon>
        <taxon>Cytophagales</taxon>
        <taxon>Cyclobacteriaceae</taxon>
        <taxon>Algoriphagus</taxon>
    </lineage>
</organism>
<evidence type="ECO:0000259" key="2">
    <source>
        <dbReference type="PROSITE" id="PS51037"/>
    </source>
</evidence>